<dbReference type="InterPro" id="IPR058240">
    <property type="entry name" value="rSAM_sf"/>
</dbReference>
<evidence type="ECO:0000256" key="5">
    <source>
        <dbReference type="ARBA" id="ARBA00023014"/>
    </source>
</evidence>
<dbReference type="SUPFAM" id="SSF102114">
    <property type="entry name" value="Radical SAM enzymes"/>
    <property type="match status" value="1"/>
</dbReference>
<dbReference type="PANTHER" id="PTHR43273">
    <property type="entry name" value="ANAEROBIC SULFATASE-MATURATING ENZYME HOMOLOG ASLB-RELATED"/>
    <property type="match status" value="1"/>
</dbReference>
<evidence type="ECO:0000256" key="4">
    <source>
        <dbReference type="ARBA" id="ARBA00023004"/>
    </source>
</evidence>
<evidence type="ECO:0000259" key="7">
    <source>
        <dbReference type="Pfam" id="PF04055"/>
    </source>
</evidence>
<evidence type="ECO:0000256" key="3">
    <source>
        <dbReference type="ARBA" id="ARBA00022723"/>
    </source>
</evidence>
<dbReference type="GO" id="GO:0016491">
    <property type="term" value="F:oxidoreductase activity"/>
    <property type="evidence" value="ECO:0007669"/>
    <property type="project" value="InterPro"/>
</dbReference>
<dbReference type="SFLD" id="SFLDS00029">
    <property type="entry name" value="Radical_SAM"/>
    <property type="match status" value="1"/>
</dbReference>
<dbReference type="PANTHER" id="PTHR43273:SF3">
    <property type="entry name" value="ANAEROBIC SULFATASE-MATURATING ENZYME HOMOLOG ASLB-RELATED"/>
    <property type="match status" value="1"/>
</dbReference>
<dbReference type="Gene3D" id="3.20.20.70">
    <property type="entry name" value="Aldolase class I"/>
    <property type="match status" value="1"/>
</dbReference>
<dbReference type="GO" id="GO:0051536">
    <property type="term" value="F:iron-sulfur cluster binding"/>
    <property type="evidence" value="ECO:0007669"/>
    <property type="project" value="UniProtKB-KW"/>
</dbReference>
<dbReference type="Pfam" id="PF04055">
    <property type="entry name" value="Radical_SAM"/>
    <property type="match status" value="1"/>
</dbReference>
<evidence type="ECO:0000256" key="6">
    <source>
        <dbReference type="ARBA" id="ARBA00023601"/>
    </source>
</evidence>
<keyword evidence="4" id="KW-0408">Iron</keyword>
<feature type="domain" description="Radical SAM core" evidence="7">
    <location>
        <begin position="67"/>
        <end position="214"/>
    </location>
</feature>
<keyword evidence="5" id="KW-0411">Iron-sulfur</keyword>
<dbReference type="CDD" id="cd01335">
    <property type="entry name" value="Radical_SAM"/>
    <property type="match status" value="1"/>
</dbReference>
<comment type="similarity">
    <text evidence="6">Belongs to the radical SAM superfamily. Anaerobic sulfatase-maturating enzyme family.</text>
</comment>
<evidence type="ECO:0000313" key="8">
    <source>
        <dbReference type="EMBL" id="OGG91954.1"/>
    </source>
</evidence>
<protein>
    <recommendedName>
        <fullName evidence="7">Radical SAM core domain-containing protein</fullName>
    </recommendedName>
</protein>
<evidence type="ECO:0000256" key="2">
    <source>
        <dbReference type="ARBA" id="ARBA00022691"/>
    </source>
</evidence>
<dbReference type="GO" id="GO:0046872">
    <property type="term" value="F:metal ion binding"/>
    <property type="evidence" value="ECO:0007669"/>
    <property type="project" value="UniProtKB-KW"/>
</dbReference>
<dbReference type="InterPro" id="IPR013785">
    <property type="entry name" value="Aldolase_TIM"/>
</dbReference>
<dbReference type="InterPro" id="IPR023867">
    <property type="entry name" value="Sulphatase_maturase_rSAM"/>
</dbReference>
<evidence type="ECO:0000313" key="9">
    <source>
        <dbReference type="Proteomes" id="UP000177320"/>
    </source>
</evidence>
<dbReference type="NCBIfam" id="TIGR04085">
    <property type="entry name" value="rSAM_more_4Fe4S"/>
    <property type="match status" value="1"/>
</dbReference>
<organism evidence="8 9">
    <name type="scientific">Candidatus Kuenenbacteria bacterium RIFCSPLOWO2_12_FULL_42_13</name>
    <dbReference type="NCBI Taxonomy" id="1798565"/>
    <lineage>
        <taxon>Bacteria</taxon>
        <taxon>Candidatus Kueneniibacteriota</taxon>
    </lineage>
</organism>
<evidence type="ECO:0000256" key="1">
    <source>
        <dbReference type="ARBA" id="ARBA00001966"/>
    </source>
</evidence>
<proteinExistence type="inferred from homology"/>
<dbReference type="InterPro" id="IPR023885">
    <property type="entry name" value="4Fe4S-binding_SPASM_dom"/>
</dbReference>
<accession>A0A1F6G1H3</accession>
<name>A0A1F6G1H3_9BACT</name>
<reference evidence="8 9" key="1">
    <citation type="journal article" date="2016" name="Nat. Commun.">
        <title>Thousands of microbial genomes shed light on interconnected biogeochemical processes in an aquifer system.</title>
        <authorList>
            <person name="Anantharaman K."/>
            <person name="Brown C.T."/>
            <person name="Hug L.A."/>
            <person name="Sharon I."/>
            <person name="Castelle C.J."/>
            <person name="Probst A.J."/>
            <person name="Thomas B.C."/>
            <person name="Singh A."/>
            <person name="Wilkins M.J."/>
            <person name="Karaoz U."/>
            <person name="Brodie E.L."/>
            <person name="Williams K.H."/>
            <person name="Hubbard S.S."/>
            <person name="Banfield J.F."/>
        </authorList>
    </citation>
    <scope>NUCLEOTIDE SEQUENCE [LARGE SCALE GENOMIC DNA]</scope>
</reference>
<dbReference type="EMBL" id="MFNA01000031">
    <property type="protein sequence ID" value="OGG91954.1"/>
    <property type="molecule type" value="Genomic_DNA"/>
</dbReference>
<comment type="cofactor">
    <cofactor evidence="1">
        <name>[4Fe-4S] cluster</name>
        <dbReference type="ChEBI" id="CHEBI:49883"/>
    </cofactor>
</comment>
<dbReference type="AlphaFoldDB" id="A0A1F6G1H3"/>
<dbReference type="Proteomes" id="UP000177320">
    <property type="component" value="Unassembled WGS sequence"/>
</dbReference>
<dbReference type="InterPro" id="IPR007197">
    <property type="entry name" value="rSAM"/>
</dbReference>
<dbReference type="SFLD" id="SFLDG01384">
    <property type="entry name" value="thioether_bond_formation_requi"/>
    <property type="match status" value="1"/>
</dbReference>
<dbReference type="SFLD" id="SFLDG01386">
    <property type="entry name" value="main_SPASM_domain-containing"/>
    <property type="match status" value="1"/>
</dbReference>
<sequence>MLNKIKKALKGEISQTEAKILSELAGAGYIVNEQVDEREFLTARNKAWMKQVVGGGQLRLLNLMIAEECNFGCKHCLHKCSIQTSSAHGKRKIMDWQTARMAIDAYRNTLRRWANMHLNVHFGSAEPLMNWPVLKNSVRYIRSLDDKAQLAVNTNLSLLTVEMAEFLRDNHVYISTSLDGPLEGNDAIRIFKNGKGTFGTIVSKFKILAEISYPLDGFSITVNDLNIDALNSAFINWAHDEGFRGIACDIDLINTIATHSLDSCIEKLMELRHACHENSMENFGTWTTAYDNLVNEPEDDMPTFCKAVKGRNISVNPSGRVFICGHTNTQLGDLTNFDEIFGENKPYFKLVEGRLPGNDPMCYECEIEGVCAGQCQITREVANAAKNSKDILLCNFYRKATRRLLQEKLTAELIGN</sequence>
<keyword evidence="2" id="KW-0949">S-adenosyl-L-methionine</keyword>
<gene>
    <name evidence="8" type="ORF">A3H03_02255</name>
</gene>
<keyword evidence="3" id="KW-0479">Metal-binding</keyword>
<comment type="caution">
    <text evidence="8">The sequence shown here is derived from an EMBL/GenBank/DDBJ whole genome shotgun (WGS) entry which is preliminary data.</text>
</comment>
<dbReference type="SFLD" id="SFLDG01067">
    <property type="entry name" value="SPASM/twitch_domain_containing"/>
    <property type="match status" value="1"/>
</dbReference>